<accession>A0A5C5R9D5</accession>
<name>A0A5C5R9D5_9ACTN</name>
<reference evidence="1 2" key="1">
    <citation type="submission" date="2019-06" db="EMBL/GenBank/DDBJ databases">
        <title>Tsukamurella conjunctivitidis sp. nov., Tsukamurella assacharolytica sp. nov. and Tsukamurella sputae sp. nov. isolated from patients with conjunctivitis, bacteraemia (lymphoma) and respiratory infection (sputum) in Hong Kong.</title>
        <authorList>
            <person name="Teng J.L.L."/>
            <person name="Lee H.H."/>
            <person name="Fong J.Y.H."/>
            <person name="Fok K.M.N."/>
            <person name="Lau S.K.P."/>
            <person name="Woo P.C.Y."/>
        </authorList>
    </citation>
    <scope>NUCLEOTIDE SEQUENCE [LARGE SCALE GENOMIC DNA]</scope>
    <source>
        <strain evidence="1 2">HKU72</strain>
    </source>
</reference>
<gene>
    <name evidence="1" type="ORF">FK530_25615</name>
</gene>
<dbReference type="AlphaFoldDB" id="A0A5C5R9D5"/>
<evidence type="ECO:0000313" key="2">
    <source>
        <dbReference type="Proteomes" id="UP000319375"/>
    </source>
</evidence>
<comment type="caution">
    <text evidence="1">The sequence shown here is derived from an EMBL/GenBank/DDBJ whole genome shotgun (WGS) entry which is preliminary data.</text>
</comment>
<dbReference type="Proteomes" id="UP000319375">
    <property type="component" value="Unassembled WGS sequence"/>
</dbReference>
<sequence>MAPEVLERVEETLNKAAFDRLLEITTSGPVTMTVWEELSYPRLLEMIQETSNPLQRFALLDGPVETTTQITWFAAWWIGEWNPPAVPEPQWAKTLTNLAQWPYPVWEDEEQTPLPRWYREWLHQWMEENFGSDPADWQETTTF</sequence>
<keyword evidence="2" id="KW-1185">Reference proteome</keyword>
<proteinExistence type="predicted"/>
<organism evidence="1 2">
    <name type="scientific">Tsukamurella conjunctivitidis</name>
    <dbReference type="NCBI Taxonomy" id="2592068"/>
    <lineage>
        <taxon>Bacteria</taxon>
        <taxon>Bacillati</taxon>
        <taxon>Actinomycetota</taxon>
        <taxon>Actinomycetes</taxon>
        <taxon>Mycobacteriales</taxon>
        <taxon>Tsukamurellaceae</taxon>
        <taxon>Tsukamurella</taxon>
    </lineage>
</organism>
<dbReference type="EMBL" id="VIGX01000326">
    <property type="protein sequence ID" value="TWS19336.1"/>
    <property type="molecule type" value="Genomic_DNA"/>
</dbReference>
<protein>
    <submittedName>
        <fullName evidence="1">Uncharacterized protein</fullName>
    </submittedName>
</protein>
<evidence type="ECO:0000313" key="1">
    <source>
        <dbReference type="EMBL" id="TWS19336.1"/>
    </source>
</evidence>